<name>A0ABT6JJI0_9GAMM</name>
<dbReference type="RefSeq" id="WP_280601714.1">
    <property type="nucleotide sequence ID" value="NZ_JARXRN010000025.1"/>
</dbReference>
<organism evidence="3 4">
    <name type="scientific">Luteimonas rhizosphaericola</name>
    <dbReference type="NCBI Taxonomy" id="3042024"/>
    <lineage>
        <taxon>Bacteria</taxon>
        <taxon>Pseudomonadati</taxon>
        <taxon>Pseudomonadota</taxon>
        <taxon>Gammaproteobacteria</taxon>
        <taxon>Lysobacterales</taxon>
        <taxon>Lysobacteraceae</taxon>
        <taxon>Luteimonas</taxon>
    </lineage>
</organism>
<dbReference type="Proteomes" id="UP001156831">
    <property type="component" value="Unassembled WGS sequence"/>
</dbReference>
<dbReference type="InterPro" id="IPR046582">
    <property type="entry name" value="DUF6630"/>
</dbReference>
<evidence type="ECO:0000313" key="4">
    <source>
        <dbReference type="Proteomes" id="UP001156831"/>
    </source>
</evidence>
<feature type="region of interest" description="Disordered" evidence="1">
    <location>
        <begin position="1"/>
        <end position="39"/>
    </location>
</feature>
<feature type="domain" description="DUF6630" evidence="2">
    <location>
        <begin position="57"/>
        <end position="204"/>
    </location>
</feature>
<feature type="compositionally biased region" description="Low complexity" evidence="1">
    <location>
        <begin position="1"/>
        <end position="16"/>
    </location>
</feature>
<gene>
    <name evidence="3" type="ORF">QFW80_10000</name>
</gene>
<sequence length="207" mass="22335">MSYAPARATTRAAAAPHLPADPMTMATPDPEFDPDDNYTGDADRMDLDEDLSAEALVWQLLLLVNPGDEDAALQQFGAFQEALDGGDAEDVDVAWVLKDVIDWKSGFHIEETDPGALIDCLAELAARFGITFDWGVEDPTDDAFLAQASTDALLETAHDQLRLDGYSLWTWETGTDARAGWMTLAGDDEGMRVVASALGIEVRLAGT</sequence>
<evidence type="ECO:0000256" key="1">
    <source>
        <dbReference type="SAM" id="MobiDB-lite"/>
    </source>
</evidence>
<dbReference type="Pfam" id="PF20335">
    <property type="entry name" value="DUF6630"/>
    <property type="match status" value="1"/>
</dbReference>
<reference evidence="3 4" key="1">
    <citation type="submission" date="2023-04" db="EMBL/GenBank/DDBJ databases">
        <title>Luteimonas sp. M1R5S18.</title>
        <authorList>
            <person name="Sun J.-Q."/>
        </authorList>
    </citation>
    <scope>NUCLEOTIDE SEQUENCE [LARGE SCALE GENOMIC DNA]</scope>
    <source>
        <strain evidence="3 4">M1R5S18</strain>
    </source>
</reference>
<keyword evidence="4" id="KW-1185">Reference proteome</keyword>
<protein>
    <recommendedName>
        <fullName evidence="2">DUF6630 domain-containing protein</fullName>
    </recommendedName>
</protein>
<dbReference type="EMBL" id="JARXRN010000025">
    <property type="protein sequence ID" value="MDH5830844.1"/>
    <property type="molecule type" value="Genomic_DNA"/>
</dbReference>
<evidence type="ECO:0000313" key="3">
    <source>
        <dbReference type="EMBL" id="MDH5830844.1"/>
    </source>
</evidence>
<proteinExistence type="predicted"/>
<comment type="caution">
    <text evidence="3">The sequence shown here is derived from an EMBL/GenBank/DDBJ whole genome shotgun (WGS) entry which is preliminary data.</text>
</comment>
<accession>A0ABT6JJI0</accession>
<evidence type="ECO:0000259" key="2">
    <source>
        <dbReference type="Pfam" id="PF20335"/>
    </source>
</evidence>